<accession>A0ABQ5U2T6</accession>
<feature type="transmembrane region" description="Helical" evidence="1">
    <location>
        <begin position="125"/>
        <end position="144"/>
    </location>
</feature>
<proteinExistence type="predicted"/>
<dbReference type="PANTHER" id="PTHR43081:SF1">
    <property type="entry name" value="ADENYLATE CYCLASE, TERMINAL-DIFFERENTIATION SPECIFIC"/>
    <property type="match status" value="1"/>
</dbReference>
<feature type="transmembrane region" description="Helical" evidence="1">
    <location>
        <begin position="96"/>
        <end position="113"/>
    </location>
</feature>
<dbReference type="SMART" id="SM00044">
    <property type="entry name" value="CYCc"/>
    <property type="match status" value="1"/>
</dbReference>
<gene>
    <name evidence="3" type="ORF">GCM10007924_11960</name>
</gene>
<comment type="caution">
    <text evidence="3">The sequence shown here is derived from an EMBL/GenBank/DDBJ whole genome shotgun (WGS) entry which is preliminary data.</text>
</comment>
<dbReference type="SUPFAM" id="SSF55073">
    <property type="entry name" value="Nucleotide cyclase"/>
    <property type="match status" value="1"/>
</dbReference>
<name>A0ABQ5U2T6_9PROT</name>
<evidence type="ECO:0000313" key="4">
    <source>
        <dbReference type="Proteomes" id="UP001161409"/>
    </source>
</evidence>
<feature type="transmembrane region" description="Helical" evidence="1">
    <location>
        <begin position="151"/>
        <end position="170"/>
    </location>
</feature>
<evidence type="ECO:0000259" key="2">
    <source>
        <dbReference type="PROSITE" id="PS50125"/>
    </source>
</evidence>
<keyword evidence="1" id="KW-0472">Membrane</keyword>
<organism evidence="3 4">
    <name type="scientific">Sneathiella chinensis</name>
    <dbReference type="NCBI Taxonomy" id="349750"/>
    <lineage>
        <taxon>Bacteria</taxon>
        <taxon>Pseudomonadati</taxon>
        <taxon>Pseudomonadota</taxon>
        <taxon>Alphaproteobacteria</taxon>
        <taxon>Sneathiellales</taxon>
        <taxon>Sneathiellaceae</taxon>
        <taxon>Sneathiella</taxon>
    </lineage>
</organism>
<dbReference type="CDD" id="cd07302">
    <property type="entry name" value="CHD"/>
    <property type="match status" value="1"/>
</dbReference>
<dbReference type="PANTHER" id="PTHR43081">
    <property type="entry name" value="ADENYLATE CYCLASE, TERMINAL-DIFFERENTIATION SPECIFIC-RELATED"/>
    <property type="match status" value="1"/>
</dbReference>
<dbReference type="PROSITE" id="PS50125">
    <property type="entry name" value="GUANYLATE_CYCLASE_2"/>
    <property type="match status" value="1"/>
</dbReference>
<protein>
    <recommendedName>
        <fullName evidence="2">Guanylate cyclase domain-containing protein</fullName>
    </recommendedName>
</protein>
<dbReference type="Pfam" id="PF00211">
    <property type="entry name" value="Guanylate_cyc"/>
    <property type="match status" value="1"/>
</dbReference>
<dbReference type="Gene3D" id="3.30.70.1230">
    <property type="entry name" value="Nucleotide cyclase"/>
    <property type="match status" value="1"/>
</dbReference>
<dbReference type="RefSeq" id="WP_169559931.1">
    <property type="nucleotide sequence ID" value="NZ_BSNF01000001.1"/>
</dbReference>
<reference evidence="3" key="1">
    <citation type="journal article" date="2014" name="Int. J. Syst. Evol. Microbiol.">
        <title>Complete genome of a new Firmicutes species belonging to the dominant human colonic microbiota ('Ruminococcus bicirculans') reveals two chromosomes and a selective capacity to utilize plant glucans.</title>
        <authorList>
            <consortium name="NISC Comparative Sequencing Program"/>
            <person name="Wegmann U."/>
            <person name="Louis P."/>
            <person name="Goesmann A."/>
            <person name="Henrissat B."/>
            <person name="Duncan S.H."/>
            <person name="Flint H.J."/>
        </authorList>
    </citation>
    <scope>NUCLEOTIDE SEQUENCE</scope>
    <source>
        <strain evidence="3">NBRC 103408</strain>
    </source>
</reference>
<dbReference type="InterPro" id="IPR029787">
    <property type="entry name" value="Nucleotide_cyclase"/>
</dbReference>
<feature type="transmembrane region" description="Helical" evidence="1">
    <location>
        <begin position="66"/>
        <end position="84"/>
    </location>
</feature>
<keyword evidence="1" id="KW-0812">Transmembrane</keyword>
<keyword evidence="1" id="KW-1133">Transmembrane helix</keyword>
<dbReference type="InterPro" id="IPR050697">
    <property type="entry name" value="Adenylyl/Guanylyl_Cyclase_3/4"/>
</dbReference>
<dbReference type="Proteomes" id="UP001161409">
    <property type="component" value="Unassembled WGS sequence"/>
</dbReference>
<feature type="transmembrane region" description="Helical" evidence="1">
    <location>
        <begin position="39"/>
        <end position="60"/>
    </location>
</feature>
<reference evidence="3" key="2">
    <citation type="submission" date="2023-01" db="EMBL/GenBank/DDBJ databases">
        <title>Draft genome sequence of Sneathiella chinensis strain NBRC 103408.</title>
        <authorList>
            <person name="Sun Q."/>
            <person name="Mori K."/>
        </authorList>
    </citation>
    <scope>NUCLEOTIDE SEQUENCE</scope>
    <source>
        <strain evidence="3">NBRC 103408</strain>
    </source>
</reference>
<sequence>MTEASLSGAREKVRIFDEEDIQGNRFLDAALEENKREGLFLAIKARTVTMVVVGFFLVYLMPDWSVLYYEVLLGGFIVNGFAQLKVGRVGRSKLELALMFLDLALLTLIIVVPNPFKDEVWSVALMYKYGNFPYFFIFLAAATLAYSWKTLFAVAGYTTILWLGAFFWAASVEDPIPELTAKVRQVLDGYPEILPFVDLNYIVPEIRYQEALVFVLVAGILALNSWRSKRLLVRQASAARERANLARHFAPTIVDHLAERDQPLGEVREQDVVVMFVDIVGFTKMAENQDPERVVTLLRQFHARMETAVFEFHGTLDKFLGDGLMATFGTPDPSPEDADNAIACAVRMQTLMDEWNAERAARGEQPVILSIGLHAGVAILGDIGSERRLEYAVLGDVVNVASRLESLTRQLGASVVVSDDVIQKVSQPDMLKTSGLQNQGAMPLRGREEPVSVWMRPRP</sequence>
<dbReference type="EMBL" id="BSNF01000001">
    <property type="protein sequence ID" value="GLQ05975.1"/>
    <property type="molecule type" value="Genomic_DNA"/>
</dbReference>
<evidence type="ECO:0000256" key="1">
    <source>
        <dbReference type="SAM" id="Phobius"/>
    </source>
</evidence>
<dbReference type="InterPro" id="IPR001054">
    <property type="entry name" value="A/G_cyclase"/>
</dbReference>
<evidence type="ECO:0000313" key="3">
    <source>
        <dbReference type="EMBL" id="GLQ05975.1"/>
    </source>
</evidence>
<keyword evidence="4" id="KW-1185">Reference proteome</keyword>
<feature type="domain" description="Guanylate cyclase" evidence="2">
    <location>
        <begin position="273"/>
        <end position="405"/>
    </location>
</feature>